<name>A0ABT9YPC1_9BACI</name>
<gene>
    <name evidence="1" type="ORF">J2S05_003698</name>
</gene>
<keyword evidence="2" id="KW-1185">Reference proteome</keyword>
<reference evidence="1 2" key="1">
    <citation type="submission" date="2023-07" db="EMBL/GenBank/DDBJ databases">
        <title>Genomic Encyclopedia of Type Strains, Phase IV (KMG-IV): sequencing the most valuable type-strain genomes for metagenomic binning, comparative biology and taxonomic classification.</title>
        <authorList>
            <person name="Goeker M."/>
        </authorList>
    </citation>
    <scope>NUCLEOTIDE SEQUENCE [LARGE SCALE GENOMIC DNA]</scope>
    <source>
        <strain evidence="1 2">DSM 19154</strain>
    </source>
</reference>
<sequence length="144" mass="16006">MSDKLGIGKLSESSVEVIKLVYPDLAQPGLRKVGQALETVLELSNTILLPAKLASTSANFYFKKWMKKYGENLDVIPDDEIGTVIPEIGLPVIEELLKITNEEVAEMFINLLTNASHIDKSRNSHPSFIQVIRNLSKDEAKILN</sequence>
<accession>A0ABT9YPC1</accession>
<dbReference type="Pfam" id="PF14337">
    <property type="entry name" value="Abi_alpha"/>
    <property type="match status" value="1"/>
</dbReference>
<protein>
    <recommendedName>
        <fullName evidence="3">DUF4393 domain-containing protein</fullName>
    </recommendedName>
</protein>
<organism evidence="1 2">
    <name type="scientific">Alkalicoccobacillus murimartini</name>
    <dbReference type="NCBI Taxonomy" id="171685"/>
    <lineage>
        <taxon>Bacteria</taxon>
        <taxon>Bacillati</taxon>
        <taxon>Bacillota</taxon>
        <taxon>Bacilli</taxon>
        <taxon>Bacillales</taxon>
        <taxon>Bacillaceae</taxon>
        <taxon>Alkalicoccobacillus</taxon>
    </lineage>
</organism>
<evidence type="ECO:0000313" key="1">
    <source>
        <dbReference type="EMBL" id="MDQ0208874.1"/>
    </source>
</evidence>
<proteinExistence type="predicted"/>
<dbReference type="Proteomes" id="UP001225034">
    <property type="component" value="Unassembled WGS sequence"/>
</dbReference>
<dbReference type="EMBL" id="JAUSUA010000007">
    <property type="protein sequence ID" value="MDQ0208874.1"/>
    <property type="molecule type" value="Genomic_DNA"/>
</dbReference>
<evidence type="ECO:0008006" key="3">
    <source>
        <dbReference type="Google" id="ProtNLM"/>
    </source>
</evidence>
<evidence type="ECO:0000313" key="2">
    <source>
        <dbReference type="Proteomes" id="UP001225034"/>
    </source>
</evidence>
<comment type="caution">
    <text evidence="1">The sequence shown here is derived from an EMBL/GenBank/DDBJ whole genome shotgun (WGS) entry which is preliminary data.</text>
</comment>
<dbReference type="InterPro" id="IPR025506">
    <property type="entry name" value="Abi_alpha"/>
</dbReference>